<organism evidence="2 3">
    <name type="scientific">Stylosanthes scabra</name>
    <dbReference type="NCBI Taxonomy" id="79078"/>
    <lineage>
        <taxon>Eukaryota</taxon>
        <taxon>Viridiplantae</taxon>
        <taxon>Streptophyta</taxon>
        <taxon>Embryophyta</taxon>
        <taxon>Tracheophyta</taxon>
        <taxon>Spermatophyta</taxon>
        <taxon>Magnoliopsida</taxon>
        <taxon>eudicotyledons</taxon>
        <taxon>Gunneridae</taxon>
        <taxon>Pentapetalae</taxon>
        <taxon>rosids</taxon>
        <taxon>fabids</taxon>
        <taxon>Fabales</taxon>
        <taxon>Fabaceae</taxon>
        <taxon>Papilionoideae</taxon>
        <taxon>50 kb inversion clade</taxon>
        <taxon>dalbergioids sensu lato</taxon>
        <taxon>Dalbergieae</taxon>
        <taxon>Pterocarpus clade</taxon>
        <taxon>Stylosanthes</taxon>
    </lineage>
</organism>
<protein>
    <recommendedName>
        <fullName evidence="4">Retrotransposon Copia-like N-terminal domain-containing protein</fullName>
    </recommendedName>
</protein>
<evidence type="ECO:0008006" key="4">
    <source>
        <dbReference type="Google" id="ProtNLM"/>
    </source>
</evidence>
<evidence type="ECO:0000256" key="1">
    <source>
        <dbReference type="SAM" id="MobiDB-lite"/>
    </source>
</evidence>
<dbReference type="Proteomes" id="UP001341840">
    <property type="component" value="Unassembled WGS sequence"/>
</dbReference>
<evidence type="ECO:0000313" key="3">
    <source>
        <dbReference type="Proteomes" id="UP001341840"/>
    </source>
</evidence>
<dbReference type="EMBL" id="JASCZI010151587">
    <property type="protein sequence ID" value="MED6173608.1"/>
    <property type="molecule type" value="Genomic_DNA"/>
</dbReference>
<proteinExistence type="predicted"/>
<reference evidence="2 3" key="1">
    <citation type="journal article" date="2023" name="Plants (Basel)">
        <title>Bridging the Gap: Combining Genomics and Transcriptomics Approaches to Understand Stylosanthes scabra, an Orphan Legume from the Brazilian Caatinga.</title>
        <authorList>
            <person name="Ferreira-Neto J.R.C."/>
            <person name="da Silva M.D."/>
            <person name="Binneck E."/>
            <person name="de Melo N.F."/>
            <person name="da Silva R.H."/>
            <person name="de Melo A.L.T.M."/>
            <person name="Pandolfi V."/>
            <person name="Bustamante F.O."/>
            <person name="Brasileiro-Vidal A.C."/>
            <person name="Benko-Iseppon A.M."/>
        </authorList>
    </citation>
    <scope>NUCLEOTIDE SEQUENCE [LARGE SCALE GENOMIC DNA]</scope>
    <source>
        <tissue evidence="2">Leaves</tissue>
    </source>
</reference>
<name>A0ABU6VLR5_9FABA</name>
<feature type="region of interest" description="Disordered" evidence="1">
    <location>
        <begin position="51"/>
        <end position="101"/>
    </location>
</feature>
<keyword evidence="3" id="KW-1185">Reference proteome</keyword>
<feature type="compositionally biased region" description="Basic and acidic residues" evidence="1">
    <location>
        <begin position="56"/>
        <end position="68"/>
    </location>
</feature>
<gene>
    <name evidence="2" type="ORF">PIB30_061240</name>
</gene>
<accession>A0ABU6VLR5</accession>
<sequence>MALVTSQPKLKKELVPLSEKLDEDNFWTWQKSILLTIRTLKLESHLDPAKTPIQFEEIKSPEDKDSKSISKGSADKSIAQPKKSASASPKILQESEKYVEW</sequence>
<comment type="caution">
    <text evidence="2">The sequence shown here is derived from an EMBL/GenBank/DDBJ whole genome shotgun (WGS) entry which is preliminary data.</text>
</comment>
<evidence type="ECO:0000313" key="2">
    <source>
        <dbReference type="EMBL" id="MED6173608.1"/>
    </source>
</evidence>